<organism evidence="1 2">
    <name type="scientific">Cyphomyrmex costatus</name>
    <dbReference type="NCBI Taxonomy" id="456900"/>
    <lineage>
        <taxon>Eukaryota</taxon>
        <taxon>Metazoa</taxon>
        <taxon>Ecdysozoa</taxon>
        <taxon>Arthropoda</taxon>
        <taxon>Hexapoda</taxon>
        <taxon>Insecta</taxon>
        <taxon>Pterygota</taxon>
        <taxon>Neoptera</taxon>
        <taxon>Endopterygota</taxon>
        <taxon>Hymenoptera</taxon>
        <taxon>Apocrita</taxon>
        <taxon>Aculeata</taxon>
        <taxon>Formicoidea</taxon>
        <taxon>Formicidae</taxon>
        <taxon>Myrmicinae</taxon>
        <taxon>Cyphomyrmex</taxon>
    </lineage>
</organism>
<keyword evidence="2" id="KW-1185">Reference proteome</keyword>
<evidence type="ECO:0000313" key="2">
    <source>
        <dbReference type="Proteomes" id="UP000078542"/>
    </source>
</evidence>
<dbReference type="AlphaFoldDB" id="A0A151IC99"/>
<evidence type="ECO:0000313" key="1">
    <source>
        <dbReference type="EMBL" id="KYM97681.1"/>
    </source>
</evidence>
<dbReference type="Proteomes" id="UP000078542">
    <property type="component" value="Unassembled WGS sequence"/>
</dbReference>
<accession>A0A151IC99</accession>
<feature type="non-terminal residue" evidence="1">
    <location>
        <position position="1"/>
    </location>
</feature>
<reference evidence="1 2" key="1">
    <citation type="submission" date="2016-03" db="EMBL/GenBank/DDBJ databases">
        <title>Cyphomyrmex costatus WGS genome.</title>
        <authorList>
            <person name="Nygaard S."/>
            <person name="Hu H."/>
            <person name="Boomsma J."/>
            <person name="Zhang G."/>
        </authorList>
    </citation>
    <scope>NUCLEOTIDE SEQUENCE [LARGE SCALE GENOMIC DNA]</scope>
    <source>
        <strain evidence="1">MS0001</strain>
        <tissue evidence="1">Whole body</tissue>
    </source>
</reference>
<name>A0A151IC99_9HYME</name>
<dbReference type="EMBL" id="KQ978064">
    <property type="protein sequence ID" value="KYM97681.1"/>
    <property type="molecule type" value="Genomic_DNA"/>
</dbReference>
<gene>
    <name evidence="1" type="ORF">ALC62_11626</name>
</gene>
<protein>
    <submittedName>
        <fullName evidence="1">Uncharacterized protein</fullName>
    </submittedName>
</protein>
<sequence>VAFYEPSWKTNAKRRRIVAKSFNGTCCGLRAGLGTRRLGITARFVINRVHWFLIVRYDGPVFYV</sequence>
<proteinExistence type="predicted"/>